<dbReference type="InterPro" id="IPR029068">
    <property type="entry name" value="Glyas_Bleomycin-R_OHBP_Dase"/>
</dbReference>
<evidence type="ECO:0000259" key="1">
    <source>
        <dbReference type="Pfam" id="PF13468"/>
    </source>
</evidence>
<evidence type="ECO:0000313" key="2">
    <source>
        <dbReference type="EMBL" id="TVY52110.1"/>
    </source>
</evidence>
<feature type="domain" description="Glyoxalase-like" evidence="1">
    <location>
        <begin position="1"/>
        <end position="60"/>
    </location>
</feature>
<reference evidence="2 3" key="1">
    <citation type="submission" date="2018-05" db="EMBL/GenBank/DDBJ databases">
        <title>Genome sequencing and assembly of the regulated plant pathogen Lachnellula willkommii and related sister species for the development of diagnostic species identification markers.</title>
        <authorList>
            <person name="Giroux E."/>
            <person name="Bilodeau G."/>
        </authorList>
    </citation>
    <scope>NUCLEOTIDE SEQUENCE [LARGE SCALE GENOMIC DNA]</scope>
    <source>
        <strain evidence="2 3">CBS 268.59</strain>
    </source>
</reference>
<feature type="non-terminal residue" evidence="2">
    <location>
        <position position="79"/>
    </location>
</feature>
<dbReference type="InterPro" id="IPR025870">
    <property type="entry name" value="Glyoxalase-like_dom"/>
</dbReference>
<name>A0A8T9BUI0_9HELO</name>
<keyword evidence="3" id="KW-1185">Reference proteome</keyword>
<evidence type="ECO:0000313" key="3">
    <source>
        <dbReference type="Proteomes" id="UP000469558"/>
    </source>
</evidence>
<gene>
    <name evidence="2" type="ORF">LSUE1_G010379</name>
</gene>
<feature type="non-terminal residue" evidence="2">
    <location>
        <position position="1"/>
    </location>
</feature>
<dbReference type="AlphaFoldDB" id="A0A8T9BUI0"/>
<sequence>TPGGRHADNATENKLICFADGSYIELIAFLSSPPPSNHWWGLKPYGIIDFAFTTTNASAFTNYETVSQRLKDIKWEDGE</sequence>
<dbReference type="PANTHER" id="PTHR40265">
    <property type="entry name" value="BLL2707 PROTEIN"/>
    <property type="match status" value="1"/>
</dbReference>
<dbReference type="Proteomes" id="UP000469558">
    <property type="component" value="Unassembled WGS sequence"/>
</dbReference>
<organism evidence="2 3">
    <name type="scientific">Lachnellula suecica</name>
    <dbReference type="NCBI Taxonomy" id="602035"/>
    <lineage>
        <taxon>Eukaryota</taxon>
        <taxon>Fungi</taxon>
        <taxon>Dikarya</taxon>
        <taxon>Ascomycota</taxon>
        <taxon>Pezizomycotina</taxon>
        <taxon>Leotiomycetes</taxon>
        <taxon>Helotiales</taxon>
        <taxon>Lachnaceae</taxon>
        <taxon>Lachnellula</taxon>
    </lineage>
</organism>
<protein>
    <recommendedName>
        <fullName evidence="1">Glyoxalase-like domain-containing protein</fullName>
    </recommendedName>
</protein>
<dbReference type="Pfam" id="PF13468">
    <property type="entry name" value="Glyoxalase_3"/>
    <property type="match status" value="1"/>
</dbReference>
<dbReference type="Gene3D" id="3.10.180.10">
    <property type="entry name" value="2,3-Dihydroxybiphenyl 1,2-Dioxygenase, domain 1"/>
    <property type="match status" value="1"/>
</dbReference>
<accession>A0A8T9BUI0</accession>
<comment type="caution">
    <text evidence="2">The sequence shown here is derived from an EMBL/GenBank/DDBJ whole genome shotgun (WGS) entry which is preliminary data.</text>
</comment>
<dbReference type="OrthoDB" id="408973at2759"/>
<dbReference type="PANTHER" id="PTHR40265:SF1">
    <property type="entry name" value="GLYOXALASE-LIKE DOMAIN-CONTAINING PROTEIN"/>
    <property type="match status" value="1"/>
</dbReference>
<proteinExistence type="predicted"/>
<dbReference type="EMBL" id="QGMK01003625">
    <property type="protein sequence ID" value="TVY52110.1"/>
    <property type="molecule type" value="Genomic_DNA"/>
</dbReference>